<reference evidence="1" key="1">
    <citation type="submission" date="2023-11" db="EMBL/GenBank/DDBJ databases">
        <title>Genome Sequence of Bacillus thuringiensis stain BLB 30AF.</title>
        <authorList>
            <person name="Farhat A."/>
        </authorList>
    </citation>
    <scope>NUCLEOTIDE SEQUENCE</scope>
    <source>
        <strain evidence="1">BLB30AF</strain>
    </source>
</reference>
<evidence type="ECO:0000313" key="1">
    <source>
        <dbReference type="EMBL" id="MDY0851211.1"/>
    </source>
</evidence>
<organism evidence="1 2">
    <name type="scientific">Bacillus thuringiensis</name>
    <dbReference type="NCBI Taxonomy" id="1428"/>
    <lineage>
        <taxon>Bacteria</taxon>
        <taxon>Bacillati</taxon>
        <taxon>Bacillota</taxon>
        <taxon>Bacilli</taxon>
        <taxon>Bacillales</taxon>
        <taxon>Bacillaceae</taxon>
        <taxon>Bacillus</taxon>
        <taxon>Bacillus cereus group</taxon>
    </lineage>
</organism>
<comment type="caution">
    <text evidence="1">The sequence shown here is derived from an EMBL/GenBank/DDBJ whole genome shotgun (WGS) entry which is preliminary data.</text>
</comment>
<proteinExistence type="predicted"/>
<dbReference type="EMBL" id="JAXCMD010000002">
    <property type="protein sequence ID" value="MDY0851211.1"/>
    <property type="molecule type" value="Genomic_DNA"/>
</dbReference>
<dbReference type="AlphaFoldDB" id="A0AAW9GEU8"/>
<sequence length="969" mass="106403">MDHSVKLTREQLLNTLYGTSYNMDGSVVKDTETIRNYTIEVIDKKVHLKTFNIPVQILVENEWCDIENVVSDEDLSLIYSTFQEVHLDSEIILDTDDPTGISVRSRERVRDLSNLISGAGIDLPREFSWVDGASETSGIIILPQDDYDKVFIATDPDKDGNPSIVFIEPKTEKKQGKPYYVKEKGKTYIYVDHFSGGGGTQSSPYLVEDEKDLQDVRSNLGAYYTQTKDIIMTSYQTGSGFTPIDNFKGYYDGAGYDIKDLYIKNTTSNVGLFGTQLSGTIKRVRLVNVNIVANGSMVGALVGKSDGDVEDCAVISGTVKNDGSSAGHTGGLVGYQNAGKILRCYSHADVMSTGNNCGGFVGSVTGGSVSECFSTGSVTDLTVAKNASNHGGFVGFIGSGSVSDCYYNLTKQSGIAKGGGTALNESEMKKAASYSFDYENFWHIEDYKVNKGYPENRKFIKYKKGKGTQTDPFLIYNLFDLEQVRHFADKHFRMENDIIMNYPTSGVGWLPIGSGMTNNNGGWWANTFGGTFDGNNKAIGGLYMRRRTEAYSGLFRILSTNSVVKNLTIIDVDMEVGNYSGIVAGSIAGETDVAKLINVSVKMFNTFQYKVFANHGNMNGSGGMVGIMGNDAIIENCLFDAPMQQQSGYFGGIVGCTNKRAIISNCTVSGIFDQVNGYMGGIVGNIPYVAFNDRGNQKINIHDCIVHADMSNASNSSGVIGGLHGRKYNYYNHETSSHDGVWGVILSKIVITGRASASTLNYWTYDYNQRGETPNPSYFISSWIIDNSFYNRDKVKGNGYNSLVAKYTPEIRHSSTYGAYDFVNIWAFDEKNREGDPVLIKHIPPKLPILGFRNEIGLYYTDEAGNILRYLEYGTLVAGSTSEAYPVWVQNNADFPVKDMKVWVDPPTVKPGITVQLSLSNNPFVPVDEIPFPGTIPIGDARQFYIRFLSEVTVTEGGTFDMKAKASPA</sequence>
<protein>
    <submittedName>
        <fullName evidence="1">Halomucin</fullName>
    </submittedName>
</protein>
<accession>A0AAW9GEU8</accession>
<evidence type="ECO:0000313" key="2">
    <source>
        <dbReference type="Proteomes" id="UP001274571"/>
    </source>
</evidence>
<dbReference type="RefSeq" id="WP_320480929.1">
    <property type="nucleotide sequence ID" value="NZ_JAXCMD010000002.1"/>
</dbReference>
<dbReference type="Gene3D" id="2.160.20.110">
    <property type="match status" value="2"/>
</dbReference>
<gene>
    <name evidence="1" type="ORF">SOH20_09810</name>
</gene>
<name>A0AAW9GEU8_BACTU</name>
<dbReference type="Proteomes" id="UP001274571">
    <property type="component" value="Unassembled WGS sequence"/>
</dbReference>